<comment type="similarity">
    <text evidence="3">Belongs to the class-I pyridoxal-phosphate-dependent aminotransferase family.</text>
</comment>
<keyword evidence="3" id="KW-0032">Aminotransferase</keyword>
<dbReference type="KEGG" id="mgor:H0P51_17215"/>
<keyword evidence="6" id="KW-1185">Reference proteome</keyword>
<name>A0A7D6DYG9_9MYCO</name>
<evidence type="ECO:0000259" key="4">
    <source>
        <dbReference type="Pfam" id="PF00155"/>
    </source>
</evidence>
<gene>
    <name evidence="5" type="ORF">H0P51_17215</name>
</gene>
<evidence type="ECO:0000313" key="5">
    <source>
        <dbReference type="EMBL" id="QLL05581.1"/>
    </source>
</evidence>
<dbReference type="PROSITE" id="PS00105">
    <property type="entry name" value="AA_TRANSFER_CLASS_1"/>
    <property type="match status" value="1"/>
</dbReference>
<dbReference type="NCBIfam" id="NF005915">
    <property type="entry name" value="PRK07908.1"/>
    <property type="match status" value="1"/>
</dbReference>
<dbReference type="InterPro" id="IPR004839">
    <property type="entry name" value="Aminotransferase_I/II_large"/>
</dbReference>
<feature type="domain" description="Aminotransferase class I/classII large" evidence="4">
    <location>
        <begin position="28"/>
        <end position="328"/>
    </location>
</feature>
<reference evidence="5" key="1">
    <citation type="submission" date="2020-07" db="EMBL/GenBank/DDBJ databases">
        <title>Description of Mycobacterium gordonae subsp. intergordonae subsp.nov. and Mycobacterium gordonae subsp. gordonae subsp. nov.</title>
        <authorList>
            <person name="Huang H."/>
        </authorList>
    </citation>
    <scope>NUCLEOTIDE SEQUENCE [LARGE SCALE GENOMIC DNA]</scope>
    <source>
        <strain evidence="5">24T</strain>
    </source>
</reference>
<dbReference type="SUPFAM" id="SSF53383">
    <property type="entry name" value="PLP-dependent transferases"/>
    <property type="match status" value="1"/>
</dbReference>
<dbReference type="GO" id="GO:0016829">
    <property type="term" value="F:lyase activity"/>
    <property type="evidence" value="ECO:0007669"/>
    <property type="project" value="UniProtKB-KW"/>
</dbReference>
<dbReference type="Gene3D" id="3.90.1150.10">
    <property type="entry name" value="Aspartate Aminotransferase, domain 1"/>
    <property type="match status" value="1"/>
</dbReference>
<keyword evidence="2" id="KW-0663">Pyridoxal phosphate</keyword>
<dbReference type="Gene3D" id="3.40.640.10">
    <property type="entry name" value="Type I PLP-dependent aspartate aminotransferase-like (Major domain)"/>
    <property type="match status" value="1"/>
</dbReference>
<dbReference type="InterPro" id="IPR015422">
    <property type="entry name" value="PyrdxlP-dep_Trfase_small"/>
</dbReference>
<evidence type="ECO:0000313" key="6">
    <source>
        <dbReference type="Proteomes" id="UP000510682"/>
    </source>
</evidence>
<keyword evidence="3" id="KW-0808">Transferase</keyword>
<dbReference type="InterPro" id="IPR015424">
    <property type="entry name" value="PyrdxlP-dep_Trfase"/>
</dbReference>
<sequence>MASPDQHASTRLALARYHGDQDVVPGMLNFAVNVRHAQPPSWLLERLAARLPDLARYPSAADVRAAQQAAAARHARTCDEVLPLAGAAEGFALLANLRPRRAALIAPGFTEPEVALSAAGIPVRQVVLPPPFTLDGARVPEDADLVVVGNPTNPTSVLHTREQLLALRRPGRVLVVDEAFADSVPGEPESLAGDALPDVLVLRSLTKTWALAGLRVGYALGAPDLLARLTCARPHWPVGTLQLAAIAACCAPQAVAEAAADAERLLALRAEMVAGLRTIGLRVVDGRAPFVLFRAAESTRNQLRDNGIAVRRCDTFVGLQDGYLRAAVRHEWPRLVEAIAKTGVSVPSGSCR</sequence>
<dbReference type="InterPro" id="IPR015421">
    <property type="entry name" value="PyrdxlP-dep_Trfase_major"/>
</dbReference>
<protein>
    <recommendedName>
        <fullName evidence="3">Aminotransferase</fullName>
        <ecNumber evidence="3">2.6.1.-</ecNumber>
    </recommendedName>
</protein>
<accession>A0A7D6DYG9</accession>
<evidence type="ECO:0000256" key="1">
    <source>
        <dbReference type="ARBA" id="ARBA00001933"/>
    </source>
</evidence>
<comment type="cofactor">
    <cofactor evidence="1 3">
        <name>pyridoxal 5'-phosphate</name>
        <dbReference type="ChEBI" id="CHEBI:597326"/>
    </cofactor>
</comment>
<dbReference type="PANTHER" id="PTHR42885:SF1">
    <property type="entry name" value="THREONINE-PHOSPHATE DECARBOXYLASE"/>
    <property type="match status" value="1"/>
</dbReference>
<dbReference type="EC" id="2.6.1.-" evidence="3"/>
<reference evidence="5" key="2">
    <citation type="submission" date="2020-07" db="EMBL/GenBank/DDBJ databases">
        <authorList>
            <person name="Yu X."/>
        </authorList>
    </citation>
    <scope>NUCLEOTIDE SEQUENCE [LARGE SCALE GENOMIC DNA]</scope>
    <source>
        <strain evidence="5">24T</strain>
    </source>
</reference>
<dbReference type="AlphaFoldDB" id="A0A7D6DYG9"/>
<dbReference type="Pfam" id="PF00155">
    <property type="entry name" value="Aminotran_1_2"/>
    <property type="match status" value="1"/>
</dbReference>
<dbReference type="CDD" id="cd00609">
    <property type="entry name" value="AAT_like"/>
    <property type="match status" value="1"/>
</dbReference>
<evidence type="ECO:0000256" key="2">
    <source>
        <dbReference type="ARBA" id="ARBA00022898"/>
    </source>
</evidence>
<dbReference type="Proteomes" id="UP000510682">
    <property type="component" value="Chromosome"/>
</dbReference>
<keyword evidence="5" id="KW-0456">Lyase</keyword>
<dbReference type="RefSeq" id="WP_180913991.1">
    <property type="nucleotide sequence ID" value="NZ_CP059165.1"/>
</dbReference>
<dbReference type="GO" id="GO:0008483">
    <property type="term" value="F:transaminase activity"/>
    <property type="evidence" value="ECO:0007669"/>
    <property type="project" value="UniProtKB-KW"/>
</dbReference>
<evidence type="ECO:0000256" key="3">
    <source>
        <dbReference type="RuleBase" id="RU000481"/>
    </source>
</evidence>
<dbReference type="GO" id="GO:0030170">
    <property type="term" value="F:pyridoxal phosphate binding"/>
    <property type="evidence" value="ECO:0007669"/>
    <property type="project" value="InterPro"/>
</dbReference>
<dbReference type="InterPro" id="IPR004838">
    <property type="entry name" value="NHTrfase_class1_PyrdxlP-BS"/>
</dbReference>
<organism evidence="5 6">
    <name type="scientific">Mycobacterium vicinigordonae</name>
    <dbReference type="NCBI Taxonomy" id="1719132"/>
    <lineage>
        <taxon>Bacteria</taxon>
        <taxon>Bacillati</taxon>
        <taxon>Actinomycetota</taxon>
        <taxon>Actinomycetes</taxon>
        <taxon>Mycobacteriales</taxon>
        <taxon>Mycobacteriaceae</taxon>
        <taxon>Mycobacterium</taxon>
    </lineage>
</organism>
<proteinExistence type="inferred from homology"/>
<dbReference type="EMBL" id="CP059165">
    <property type="protein sequence ID" value="QLL05581.1"/>
    <property type="molecule type" value="Genomic_DNA"/>
</dbReference>
<dbReference type="PANTHER" id="PTHR42885">
    <property type="entry name" value="HISTIDINOL-PHOSPHATE AMINOTRANSFERASE-RELATED"/>
    <property type="match status" value="1"/>
</dbReference>